<proteinExistence type="predicted"/>
<accession>A0A6C0AWC6</accession>
<protein>
    <recommendedName>
        <fullName evidence="2">TRAF-type domain-containing protein</fullName>
    </recommendedName>
</protein>
<dbReference type="InterPro" id="IPR013083">
    <property type="entry name" value="Znf_RING/FYVE/PHD"/>
</dbReference>
<evidence type="ECO:0008006" key="2">
    <source>
        <dbReference type="Google" id="ProtNLM"/>
    </source>
</evidence>
<sequence>MSNPCSICQEIPQCPVTLNGYPKDKIISRDRPKKCKYSQSNPLCLLCVREYMTFQKNKNTSGFKCFSNCCWIELRGWETYGEIGREPEDVAEPTLWRFMDSNGITICRKCEKECKTVYDLGLHIKNECPERKILCSICNNIIIAKDYETHKNNCKIYCSECNEELIVTNTFDSSSDENGLKWIKLHRHAVNKFVVKTQRKPFIVKEHYCKKKNIATCRYCNNFININNINEHLKCSVSVSDHR</sequence>
<dbReference type="Gene3D" id="3.30.40.10">
    <property type="entry name" value="Zinc/RING finger domain, C3HC4 (zinc finger)"/>
    <property type="match status" value="1"/>
</dbReference>
<reference evidence="1" key="1">
    <citation type="journal article" date="2020" name="Nature">
        <title>Giant virus diversity and host interactions through global metagenomics.</title>
        <authorList>
            <person name="Schulz F."/>
            <person name="Roux S."/>
            <person name="Paez-Espino D."/>
            <person name="Jungbluth S."/>
            <person name="Walsh D.A."/>
            <person name="Denef V.J."/>
            <person name="McMahon K.D."/>
            <person name="Konstantinidis K.T."/>
            <person name="Eloe-Fadrosh E.A."/>
            <person name="Kyrpides N.C."/>
            <person name="Woyke T."/>
        </authorList>
    </citation>
    <scope>NUCLEOTIDE SEQUENCE</scope>
    <source>
        <strain evidence="1">GVMAG-S-ERX555965-48</strain>
    </source>
</reference>
<dbReference type="AlphaFoldDB" id="A0A6C0AWC6"/>
<evidence type="ECO:0000313" key="1">
    <source>
        <dbReference type="EMBL" id="QHS84048.1"/>
    </source>
</evidence>
<name>A0A6C0AWC6_9ZZZZ</name>
<organism evidence="1">
    <name type="scientific">viral metagenome</name>
    <dbReference type="NCBI Taxonomy" id="1070528"/>
    <lineage>
        <taxon>unclassified sequences</taxon>
        <taxon>metagenomes</taxon>
        <taxon>organismal metagenomes</taxon>
    </lineage>
</organism>
<dbReference type="EMBL" id="MN738771">
    <property type="protein sequence ID" value="QHS84048.1"/>
    <property type="molecule type" value="Genomic_DNA"/>
</dbReference>